<evidence type="ECO:0000256" key="4">
    <source>
        <dbReference type="ARBA" id="ARBA00023136"/>
    </source>
</evidence>
<dbReference type="eggNOG" id="KOG0254">
    <property type="taxonomic scope" value="Eukaryota"/>
</dbReference>
<dbReference type="AlphaFoldDB" id="R8BCX8"/>
<gene>
    <name evidence="8" type="ORF">UCRPA7_7372</name>
</gene>
<feature type="transmembrane region" description="Helical" evidence="6">
    <location>
        <begin position="56"/>
        <end position="74"/>
    </location>
</feature>
<dbReference type="RefSeq" id="XP_007918095.1">
    <property type="nucleotide sequence ID" value="XM_007919904.1"/>
</dbReference>
<feature type="transmembrane region" description="Helical" evidence="6">
    <location>
        <begin position="463"/>
        <end position="486"/>
    </location>
</feature>
<dbReference type="InterPro" id="IPR036259">
    <property type="entry name" value="MFS_trans_sf"/>
</dbReference>
<dbReference type="PANTHER" id="PTHR23501:SF200">
    <property type="entry name" value="TRANSPORTER, PUTATIVE (AFU_ORTHOLOGUE AFUA_3G01360)-RELATED"/>
    <property type="match status" value="1"/>
</dbReference>
<feature type="transmembrane region" description="Helical" evidence="6">
    <location>
        <begin position="430"/>
        <end position="451"/>
    </location>
</feature>
<feature type="transmembrane region" description="Helical" evidence="6">
    <location>
        <begin position="214"/>
        <end position="237"/>
    </location>
</feature>
<feature type="transmembrane region" description="Helical" evidence="6">
    <location>
        <begin position="126"/>
        <end position="145"/>
    </location>
</feature>
<evidence type="ECO:0000256" key="3">
    <source>
        <dbReference type="ARBA" id="ARBA00022989"/>
    </source>
</evidence>
<accession>R8BCX8</accession>
<feature type="transmembrane region" description="Helical" evidence="6">
    <location>
        <begin position="94"/>
        <end position="114"/>
    </location>
</feature>
<reference evidence="9" key="1">
    <citation type="journal article" date="2013" name="Genome Announc.">
        <title>Draft genome sequence of the ascomycete Phaeoacremonium aleophilum strain UCR-PA7, a causal agent of the esca disease complex in grapevines.</title>
        <authorList>
            <person name="Blanco-Ulate B."/>
            <person name="Rolshausen P."/>
            <person name="Cantu D."/>
        </authorList>
    </citation>
    <scope>NUCLEOTIDE SEQUENCE [LARGE SCALE GENOMIC DNA]</scope>
    <source>
        <strain evidence="9">UCR-PA7</strain>
    </source>
</reference>
<dbReference type="InterPro" id="IPR020846">
    <property type="entry name" value="MFS_dom"/>
</dbReference>
<name>R8BCX8_PHAM7</name>
<feature type="compositionally biased region" description="Basic and acidic residues" evidence="5">
    <location>
        <begin position="9"/>
        <end position="20"/>
    </location>
</feature>
<dbReference type="Pfam" id="PF07690">
    <property type="entry name" value="MFS_1"/>
    <property type="match status" value="1"/>
</dbReference>
<dbReference type="GO" id="GO:0015343">
    <property type="term" value="F:siderophore-iron transmembrane transporter activity"/>
    <property type="evidence" value="ECO:0007669"/>
    <property type="project" value="TreeGrafter"/>
</dbReference>
<feature type="domain" description="Major facilitator superfamily (MFS) profile" evidence="7">
    <location>
        <begin position="61"/>
        <end position="527"/>
    </location>
</feature>
<dbReference type="HOGENOM" id="CLU_012970_2_2_1"/>
<comment type="subcellular location">
    <subcellularLocation>
        <location evidence="1">Membrane</location>
        <topology evidence="1">Multi-pass membrane protein</topology>
    </subcellularLocation>
</comment>
<organism evidence="8 9">
    <name type="scientific">Phaeoacremonium minimum (strain UCR-PA7)</name>
    <name type="common">Esca disease fungus</name>
    <name type="synonym">Togninia minima</name>
    <dbReference type="NCBI Taxonomy" id="1286976"/>
    <lineage>
        <taxon>Eukaryota</taxon>
        <taxon>Fungi</taxon>
        <taxon>Dikarya</taxon>
        <taxon>Ascomycota</taxon>
        <taxon>Pezizomycotina</taxon>
        <taxon>Sordariomycetes</taxon>
        <taxon>Sordariomycetidae</taxon>
        <taxon>Togniniales</taxon>
        <taxon>Togniniaceae</taxon>
        <taxon>Phaeoacremonium</taxon>
    </lineage>
</organism>
<feature type="region of interest" description="Disordered" evidence="5">
    <location>
        <begin position="1"/>
        <end position="25"/>
    </location>
</feature>
<keyword evidence="4 6" id="KW-0472">Membrane</keyword>
<feature type="transmembrane region" description="Helical" evidence="6">
    <location>
        <begin position="399"/>
        <end position="418"/>
    </location>
</feature>
<dbReference type="GeneID" id="19328125"/>
<dbReference type="PROSITE" id="PS50850">
    <property type="entry name" value="MFS"/>
    <property type="match status" value="1"/>
</dbReference>
<feature type="transmembrane region" description="Helical" evidence="6">
    <location>
        <begin position="258"/>
        <end position="281"/>
    </location>
</feature>
<dbReference type="KEGG" id="tmn:UCRPA7_7372"/>
<dbReference type="Gene3D" id="1.20.1250.20">
    <property type="entry name" value="MFS general substrate transporter like domains"/>
    <property type="match status" value="1"/>
</dbReference>
<keyword evidence="2 6" id="KW-0812">Transmembrane</keyword>
<feature type="transmembrane region" description="Helical" evidence="6">
    <location>
        <begin position="378"/>
        <end position="394"/>
    </location>
</feature>
<sequence>MDITTARAEGQKDAVEKLPGDDAGTDIEVQKPSSVANGEIDGTTKMESIMAVWGKHGKLIVILVMILSMITYEFDNTTIYTYYVYAQSNFKKISNLAALTTAGGLCFAVLKPLVAKLSDVFGRTELYPVWLLFYLVSYALCAKSPNYQSYAAGYMLHMFAQTGVNTLNDILAADVSSARQRGLAVQLQFLPFIFMPFSSAFVTQSVINGIGWRWGIGMLALIMPVGLGPLIGVLYGYQRKAKKAGYKAKMEKITVYEFCSELDLGGMTLFSGGLALVLLPATLAGTLEKGWETGWVIACLVLGALMLIALPPYEYYLAKHPIVPPYYLRDLTITIALIMYTLDSLALGVTHSYFYTWLIVARGYKIRNALFIYDANRAMQWFTGLVMGGLMWWTRKYKWIIVAGSIIRMIGYGVMFRIRHADNPTTGEIVVVQMIQGFGTGLVGTGCFVAATVSVPHKEIAQITALAVCLSTLGSTIGTAIGGGIYTNHFKQELVKELGSNGTAKLIATVFDSITAGLPAMGTPQRQGISRAVGAFEPILFSSYINMLQYNTIMGYFTYVGFGSTVPGLILSWFLPNRVLTDKQNLVEDDPAAEELKDVNAVAANDEPEKPRTT</sequence>
<feature type="transmembrane region" description="Helical" evidence="6">
    <location>
        <begin position="183"/>
        <end position="202"/>
    </location>
</feature>
<dbReference type="SUPFAM" id="SSF103473">
    <property type="entry name" value="MFS general substrate transporter"/>
    <property type="match status" value="1"/>
</dbReference>
<evidence type="ECO:0000256" key="5">
    <source>
        <dbReference type="SAM" id="MobiDB-lite"/>
    </source>
</evidence>
<protein>
    <submittedName>
        <fullName evidence="8">Putative siderochrome-iron transporter protein</fullName>
    </submittedName>
</protein>
<evidence type="ECO:0000256" key="2">
    <source>
        <dbReference type="ARBA" id="ARBA00022692"/>
    </source>
</evidence>
<evidence type="ECO:0000256" key="1">
    <source>
        <dbReference type="ARBA" id="ARBA00004141"/>
    </source>
</evidence>
<keyword evidence="9" id="KW-1185">Reference proteome</keyword>
<evidence type="ECO:0000313" key="9">
    <source>
        <dbReference type="Proteomes" id="UP000014074"/>
    </source>
</evidence>
<dbReference type="EMBL" id="KB933286">
    <property type="protein sequence ID" value="EON97146.1"/>
    <property type="molecule type" value="Genomic_DNA"/>
</dbReference>
<dbReference type="GO" id="GO:0005886">
    <property type="term" value="C:plasma membrane"/>
    <property type="evidence" value="ECO:0007669"/>
    <property type="project" value="TreeGrafter"/>
</dbReference>
<dbReference type="PANTHER" id="PTHR23501">
    <property type="entry name" value="MAJOR FACILITATOR SUPERFAMILY"/>
    <property type="match status" value="1"/>
</dbReference>
<keyword evidence="3 6" id="KW-1133">Transmembrane helix</keyword>
<dbReference type="Proteomes" id="UP000014074">
    <property type="component" value="Unassembled WGS sequence"/>
</dbReference>
<dbReference type="OrthoDB" id="2241241at2759"/>
<feature type="transmembrane region" description="Helical" evidence="6">
    <location>
        <begin position="553"/>
        <end position="575"/>
    </location>
</feature>
<evidence type="ECO:0000313" key="8">
    <source>
        <dbReference type="EMBL" id="EON97146.1"/>
    </source>
</evidence>
<feature type="transmembrane region" description="Helical" evidence="6">
    <location>
        <begin position="331"/>
        <end position="358"/>
    </location>
</feature>
<evidence type="ECO:0000259" key="7">
    <source>
        <dbReference type="PROSITE" id="PS50850"/>
    </source>
</evidence>
<proteinExistence type="predicted"/>
<dbReference type="InterPro" id="IPR011701">
    <property type="entry name" value="MFS"/>
</dbReference>
<evidence type="ECO:0000256" key="6">
    <source>
        <dbReference type="SAM" id="Phobius"/>
    </source>
</evidence>
<feature type="transmembrane region" description="Helical" evidence="6">
    <location>
        <begin position="293"/>
        <end position="310"/>
    </location>
</feature>